<proteinExistence type="inferred from homology"/>
<dbReference type="Gene3D" id="3.20.20.60">
    <property type="entry name" value="Phosphoenolpyruvate-binding domains"/>
    <property type="match status" value="1"/>
</dbReference>
<keyword evidence="3 5" id="KW-0456">Lyase</keyword>
<comment type="caution">
    <text evidence="5">The sequence shown here is derived from an EMBL/GenBank/DDBJ whole genome shotgun (WGS) entry which is preliminary data.</text>
</comment>
<dbReference type="Pfam" id="PF03328">
    <property type="entry name" value="HpcH_HpaI"/>
    <property type="match status" value="1"/>
</dbReference>
<dbReference type="EC" id="4.1.2.52" evidence="5"/>
<evidence type="ECO:0000313" key="6">
    <source>
        <dbReference type="Proteomes" id="UP001185028"/>
    </source>
</evidence>
<dbReference type="PANTHER" id="PTHR30502:SF0">
    <property type="entry name" value="PHOSPHOENOLPYRUVATE CARBOXYLASE FAMILY PROTEIN"/>
    <property type="match status" value="1"/>
</dbReference>
<evidence type="ECO:0000313" key="5">
    <source>
        <dbReference type="EMBL" id="MDR6242143.1"/>
    </source>
</evidence>
<evidence type="ECO:0000256" key="2">
    <source>
        <dbReference type="ARBA" id="ARBA00022723"/>
    </source>
</evidence>
<evidence type="ECO:0000256" key="1">
    <source>
        <dbReference type="ARBA" id="ARBA00005568"/>
    </source>
</evidence>
<accession>A0ABU1ISE4</accession>
<dbReference type="InterPro" id="IPR015813">
    <property type="entry name" value="Pyrv/PenolPyrv_kinase-like_dom"/>
</dbReference>
<dbReference type="GO" id="GO:0016829">
    <property type="term" value="F:lyase activity"/>
    <property type="evidence" value="ECO:0007669"/>
    <property type="project" value="UniProtKB-KW"/>
</dbReference>
<dbReference type="InterPro" id="IPR050251">
    <property type="entry name" value="HpcH-HpaI_aldolase"/>
</dbReference>
<evidence type="ECO:0000256" key="3">
    <source>
        <dbReference type="ARBA" id="ARBA00023239"/>
    </source>
</evidence>
<dbReference type="InterPro" id="IPR005000">
    <property type="entry name" value="Aldolase/citrate-lyase_domain"/>
</dbReference>
<keyword evidence="6" id="KW-1185">Reference proteome</keyword>
<dbReference type="RefSeq" id="WP_188774639.1">
    <property type="nucleotide sequence ID" value="NZ_BMMB01000003.1"/>
</dbReference>
<name>A0ABU1ISE4_9BACL</name>
<organism evidence="5 6">
    <name type="scientific">Paenibacillus hunanensis</name>
    <dbReference type="NCBI Taxonomy" id="539262"/>
    <lineage>
        <taxon>Bacteria</taxon>
        <taxon>Bacillati</taxon>
        <taxon>Bacillota</taxon>
        <taxon>Bacilli</taxon>
        <taxon>Bacillales</taxon>
        <taxon>Paenibacillaceae</taxon>
        <taxon>Paenibacillus</taxon>
    </lineage>
</organism>
<feature type="domain" description="HpcH/HpaI aldolase/citrate lyase" evidence="4">
    <location>
        <begin position="22"/>
        <end position="245"/>
    </location>
</feature>
<dbReference type="Proteomes" id="UP001185028">
    <property type="component" value="Unassembled WGS sequence"/>
</dbReference>
<dbReference type="EMBL" id="JAVDQH010000001">
    <property type="protein sequence ID" value="MDR6242143.1"/>
    <property type="molecule type" value="Genomic_DNA"/>
</dbReference>
<protein>
    <submittedName>
        <fullName evidence="5">4-hydroxy-2-oxoheptanedioate aldolase</fullName>
        <ecNumber evidence="5">4.1.2.52</ecNumber>
    </submittedName>
</protein>
<evidence type="ECO:0000259" key="4">
    <source>
        <dbReference type="Pfam" id="PF03328"/>
    </source>
</evidence>
<comment type="similarity">
    <text evidence="1">Belongs to the HpcH/HpaI aldolase family.</text>
</comment>
<dbReference type="PANTHER" id="PTHR30502">
    <property type="entry name" value="2-KETO-3-DEOXY-L-RHAMNONATE ALDOLASE"/>
    <property type="match status" value="1"/>
</dbReference>
<keyword evidence="2" id="KW-0479">Metal-binding</keyword>
<sequence>MKRHNDSDATMMERIHSGQPVFGLFVSIPHPIIIEMIGAAEYDFVIIDCEHTTTGLEVVEEMVRAAELVGITPLVRVATLERTEILRLLDCGVKGIVIPHVEDVQQIDEVVRHAYYHPIGQRSLNSGRAGSFAKYSLQDYIVQANESIMIVPMIESIAGVRASQEILAHPQVSFVLEGAADLSQSLGVPWQTEHPDVQAALAELHHIAVQSQVPYATVARGEADMVRWSREGVRIFVLGDDRNTAFRAYWNKRNLYRTSGGWK</sequence>
<dbReference type="SUPFAM" id="SSF51621">
    <property type="entry name" value="Phosphoenolpyruvate/pyruvate domain"/>
    <property type="match status" value="1"/>
</dbReference>
<reference evidence="5 6" key="1">
    <citation type="submission" date="2023-07" db="EMBL/GenBank/DDBJ databases">
        <title>Genomic Encyclopedia of Type Strains, Phase IV (KMG-IV): sequencing the most valuable type-strain genomes for metagenomic binning, comparative biology and taxonomic classification.</title>
        <authorList>
            <person name="Goeker M."/>
        </authorList>
    </citation>
    <scope>NUCLEOTIDE SEQUENCE [LARGE SCALE GENOMIC DNA]</scope>
    <source>
        <strain evidence="5 6">DSM 22170</strain>
    </source>
</reference>
<dbReference type="InterPro" id="IPR040442">
    <property type="entry name" value="Pyrv_kinase-like_dom_sf"/>
</dbReference>
<gene>
    <name evidence="5" type="ORF">JOC58_000027</name>
</gene>